<name>A0ABV4NJL2_9GAMM</name>
<dbReference type="InterPro" id="IPR025388">
    <property type="entry name" value="Alginate_export_dom"/>
</dbReference>
<keyword evidence="4" id="KW-1185">Reference proteome</keyword>
<comment type="caution">
    <text evidence="3">The sequence shown here is derived from an EMBL/GenBank/DDBJ whole genome shotgun (WGS) entry which is preliminary data.</text>
</comment>
<dbReference type="Proteomes" id="UP001569414">
    <property type="component" value="Unassembled WGS sequence"/>
</dbReference>
<evidence type="ECO:0000256" key="1">
    <source>
        <dbReference type="SAM" id="SignalP"/>
    </source>
</evidence>
<evidence type="ECO:0000313" key="3">
    <source>
        <dbReference type="EMBL" id="MFA0789515.1"/>
    </source>
</evidence>
<dbReference type="EMBL" id="JBGMEL010000002">
    <property type="protein sequence ID" value="MFA0789515.1"/>
    <property type="molecule type" value="Genomic_DNA"/>
</dbReference>
<gene>
    <name evidence="3" type="ORF">ACCI51_03085</name>
</gene>
<evidence type="ECO:0000259" key="2">
    <source>
        <dbReference type="Pfam" id="PF13372"/>
    </source>
</evidence>
<keyword evidence="1" id="KW-0732">Signal</keyword>
<proteinExistence type="predicted"/>
<evidence type="ECO:0000313" key="4">
    <source>
        <dbReference type="Proteomes" id="UP001569414"/>
    </source>
</evidence>
<dbReference type="InterPro" id="IPR023614">
    <property type="entry name" value="Porin_dom_sf"/>
</dbReference>
<feature type="chain" id="PRO_5046318949" evidence="1">
    <location>
        <begin position="28"/>
        <end position="407"/>
    </location>
</feature>
<dbReference type="Gene3D" id="2.40.160.10">
    <property type="entry name" value="Porin"/>
    <property type="match status" value="1"/>
</dbReference>
<accession>A0ABV4NJL2</accession>
<sequence>MTISKFSKLFGALLLGACSTVALQAAAQDGENATLADALKSGEVGLNLRYRVEIVDQEDYDQDGINGDATASTLRTRLNWRSGSYNGFTSFLEMDDVTSVGNDNYNSTVNGKDNYPVVADPDGTEVNQAYIRYSGENSVITAGRQRINLDGQRFVGGVGWRQNEQTYDGVRYQYGSADSLQLDYSYVYNVNRIFGEDSAGAEFEGNIQLFHASYPVAENHKVSGFVYNLDLENFVENASRTYGVDYKGNFGPINANLSYARQGDTGDNTQNYSADYYLAEVGADLGPVTAKLGYEVLGSDNDVGFKTPLATLHKFQGFADQFLSTPDDGVEDLYISGAMEIAGGKLNMAYHNFDANKGSANYGHEWNVSYGHKLTEDISALVKYASYQADDHKLDTDKFWLMVTANF</sequence>
<dbReference type="RefSeq" id="WP_371842562.1">
    <property type="nucleotide sequence ID" value="NZ_JBGMEL010000002.1"/>
</dbReference>
<protein>
    <submittedName>
        <fullName evidence="3">Porin</fullName>
    </submittedName>
</protein>
<organism evidence="3 4">
    <name type="scientific">Microbulbifer echini</name>
    <dbReference type="NCBI Taxonomy" id="1529067"/>
    <lineage>
        <taxon>Bacteria</taxon>
        <taxon>Pseudomonadati</taxon>
        <taxon>Pseudomonadota</taxon>
        <taxon>Gammaproteobacteria</taxon>
        <taxon>Cellvibrionales</taxon>
        <taxon>Microbulbiferaceae</taxon>
        <taxon>Microbulbifer</taxon>
    </lineage>
</organism>
<feature type="domain" description="Alginate export" evidence="2">
    <location>
        <begin position="44"/>
        <end position="182"/>
    </location>
</feature>
<dbReference type="Pfam" id="PF13372">
    <property type="entry name" value="Alginate_exp"/>
    <property type="match status" value="1"/>
</dbReference>
<feature type="signal peptide" evidence="1">
    <location>
        <begin position="1"/>
        <end position="27"/>
    </location>
</feature>
<reference evidence="3 4" key="1">
    <citation type="submission" date="2024-08" db="EMBL/GenBank/DDBJ databases">
        <authorList>
            <person name="Ishaq N."/>
        </authorList>
    </citation>
    <scope>NUCLEOTIDE SEQUENCE [LARGE SCALE GENOMIC DNA]</scope>
    <source>
        <strain evidence="3 4">JCM 30400</strain>
    </source>
</reference>